<dbReference type="PANTHER" id="PTHR36840">
    <property type="entry name" value="BLL5714 PROTEIN"/>
    <property type="match status" value="1"/>
</dbReference>
<dbReference type="Pfam" id="PF06772">
    <property type="entry name" value="LtrA"/>
    <property type="match status" value="1"/>
</dbReference>
<accession>A0ABW0X4U0</accession>
<name>A0ABW0X4U0_9ACTN</name>
<comment type="caution">
    <text evidence="3">The sequence shown here is derived from an EMBL/GenBank/DDBJ whole genome shotgun (WGS) entry which is preliminary data.</text>
</comment>
<feature type="transmembrane region" description="Helical" evidence="2">
    <location>
        <begin position="165"/>
        <end position="185"/>
    </location>
</feature>
<evidence type="ECO:0000313" key="4">
    <source>
        <dbReference type="Proteomes" id="UP001595975"/>
    </source>
</evidence>
<keyword evidence="2" id="KW-1133">Transmembrane helix</keyword>
<dbReference type="RefSeq" id="WP_380226472.1">
    <property type="nucleotide sequence ID" value="NZ_JBHSOF010000020.1"/>
</dbReference>
<feature type="transmembrane region" description="Helical" evidence="2">
    <location>
        <begin position="107"/>
        <end position="126"/>
    </location>
</feature>
<feature type="transmembrane region" description="Helical" evidence="2">
    <location>
        <begin position="359"/>
        <end position="375"/>
    </location>
</feature>
<protein>
    <submittedName>
        <fullName evidence="3">Low temperature requirement protein A</fullName>
    </submittedName>
</protein>
<reference evidence="4" key="1">
    <citation type="journal article" date="2019" name="Int. J. Syst. Evol. Microbiol.">
        <title>The Global Catalogue of Microorganisms (GCM) 10K type strain sequencing project: providing services to taxonomists for standard genome sequencing and annotation.</title>
        <authorList>
            <consortium name="The Broad Institute Genomics Platform"/>
            <consortium name="The Broad Institute Genome Sequencing Center for Infectious Disease"/>
            <person name="Wu L."/>
            <person name="Ma J."/>
        </authorList>
    </citation>
    <scope>NUCLEOTIDE SEQUENCE [LARGE SCALE GENOMIC DNA]</scope>
    <source>
        <strain evidence="4">CGMCC 4.1437</strain>
    </source>
</reference>
<feature type="transmembrane region" description="Helical" evidence="2">
    <location>
        <begin position="290"/>
        <end position="311"/>
    </location>
</feature>
<feature type="transmembrane region" description="Helical" evidence="2">
    <location>
        <begin position="381"/>
        <end position="398"/>
    </location>
</feature>
<feature type="transmembrane region" description="Helical" evidence="2">
    <location>
        <begin position="74"/>
        <end position="95"/>
    </location>
</feature>
<evidence type="ECO:0000313" key="3">
    <source>
        <dbReference type="EMBL" id="MFC5664790.1"/>
    </source>
</evidence>
<dbReference type="EMBL" id="JBHSOF010000020">
    <property type="protein sequence ID" value="MFC5664790.1"/>
    <property type="molecule type" value="Genomic_DNA"/>
</dbReference>
<keyword evidence="4" id="KW-1185">Reference proteome</keyword>
<gene>
    <name evidence="3" type="ORF">ACFP3U_17575</name>
</gene>
<evidence type="ECO:0000256" key="1">
    <source>
        <dbReference type="SAM" id="MobiDB-lite"/>
    </source>
</evidence>
<feature type="transmembrane region" description="Helical" evidence="2">
    <location>
        <begin position="191"/>
        <end position="212"/>
    </location>
</feature>
<feature type="transmembrane region" description="Helical" evidence="2">
    <location>
        <begin position="323"/>
        <end position="347"/>
    </location>
</feature>
<dbReference type="Proteomes" id="UP001595975">
    <property type="component" value="Unassembled WGS sequence"/>
</dbReference>
<sequence length="401" mass="42876">MSSESAAAPHPHHAGPHHVDPRPVRRMVPRSRDEPHRVATPLELFFDLCFVVAVGQAGRELAHDLAEGHWGDGLTGYLFAFFAIWWAWMNFTWFASAYDCDDVPYRVTTLVQIAGVLILAAGVPRLFADQDILLSVVGYVVMRLAMVTQWLRAAAAEEGPARGVALRYAAGITLCQIGWGVVLALPHDVRAVVIPIGILAELSVPVVAELRMQTTWHPHHIAERYGLFTLIVLGETVAAATVAVQSAVDEHEGLVRLLPVAAGGLLICFSAWWIYFARPVHDHLRSNRQAFLWGYGHYLVFGSAAAIGSGLEVAVESAVHEAHVSATAATATVTVPTALYLITVWALHARHAKTGAAQVLLPAGSVAVLACTAAGESGVLAAGLVTAATVAVGVLLHARER</sequence>
<dbReference type="PANTHER" id="PTHR36840:SF1">
    <property type="entry name" value="BLL5714 PROTEIN"/>
    <property type="match status" value="1"/>
</dbReference>
<feature type="region of interest" description="Disordered" evidence="1">
    <location>
        <begin position="1"/>
        <end position="25"/>
    </location>
</feature>
<feature type="transmembrane region" description="Helical" evidence="2">
    <location>
        <begin position="224"/>
        <end position="245"/>
    </location>
</feature>
<dbReference type="InterPro" id="IPR010640">
    <property type="entry name" value="Low_temperature_requirement_A"/>
</dbReference>
<keyword evidence="2" id="KW-0812">Transmembrane</keyword>
<organism evidence="3 4">
    <name type="scientific">Kitasatospora misakiensis</name>
    <dbReference type="NCBI Taxonomy" id="67330"/>
    <lineage>
        <taxon>Bacteria</taxon>
        <taxon>Bacillati</taxon>
        <taxon>Actinomycetota</taxon>
        <taxon>Actinomycetes</taxon>
        <taxon>Kitasatosporales</taxon>
        <taxon>Streptomycetaceae</taxon>
        <taxon>Kitasatospora</taxon>
    </lineage>
</organism>
<evidence type="ECO:0000256" key="2">
    <source>
        <dbReference type="SAM" id="Phobius"/>
    </source>
</evidence>
<feature type="transmembrane region" description="Helical" evidence="2">
    <location>
        <begin position="257"/>
        <end position="278"/>
    </location>
</feature>
<feature type="transmembrane region" description="Helical" evidence="2">
    <location>
        <begin position="132"/>
        <end position="153"/>
    </location>
</feature>
<keyword evidence="2" id="KW-0472">Membrane</keyword>
<proteinExistence type="predicted"/>